<organism evidence="8 9">
    <name type="scientific">Syntrophomonas wolfei subsp. wolfei (strain DSM 2245B / Goettingen)</name>
    <dbReference type="NCBI Taxonomy" id="335541"/>
    <lineage>
        <taxon>Bacteria</taxon>
        <taxon>Bacillati</taxon>
        <taxon>Bacillota</taxon>
        <taxon>Clostridia</taxon>
        <taxon>Eubacteriales</taxon>
        <taxon>Syntrophomonadaceae</taxon>
        <taxon>Syntrophomonas</taxon>
    </lineage>
</organism>
<dbReference type="InterPro" id="IPR005235">
    <property type="entry name" value="YmdB-like"/>
</dbReference>
<evidence type="ECO:0000256" key="3">
    <source>
        <dbReference type="ARBA" id="ARBA00022801"/>
    </source>
</evidence>
<dbReference type="OrthoDB" id="9801109at2"/>
<feature type="active site" description="Proton donor" evidence="6">
    <location>
        <position position="68"/>
    </location>
</feature>
<dbReference type="NCBIfam" id="TIGR00282">
    <property type="entry name" value="TIGR00282 family metallophosphoesterase"/>
    <property type="match status" value="1"/>
</dbReference>
<evidence type="ECO:0000256" key="7">
    <source>
        <dbReference type="PIRSR" id="PIRSR004789-51"/>
    </source>
</evidence>
<dbReference type="SUPFAM" id="SSF56300">
    <property type="entry name" value="Metallo-dependent phosphatases"/>
    <property type="match status" value="1"/>
</dbReference>
<evidence type="ECO:0000256" key="4">
    <source>
        <dbReference type="ARBA" id="ARBA00023004"/>
    </source>
</evidence>
<dbReference type="GO" id="GO:0046872">
    <property type="term" value="F:metal ion binding"/>
    <property type="evidence" value="ECO:0007669"/>
    <property type="project" value="UniProtKB-KW"/>
</dbReference>
<feature type="binding site" evidence="7">
    <location>
        <position position="40"/>
    </location>
    <ligand>
        <name>Fe cation</name>
        <dbReference type="ChEBI" id="CHEBI:24875"/>
        <label>1</label>
    </ligand>
</feature>
<protein>
    <recommendedName>
        <fullName evidence="10">TIGR00282 family metallophosphoesterase</fullName>
    </recommendedName>
</protein>
<dbReference type="RefSeq" id="WP_011640663.1">
    <property type="nucleotide sequence ID" value="NC_008346.1"/>
</dbReference>
<keyword evidence="4" id="KW-0408">Iron</keyword>
<evidence type="ECO:0000256" key="1">
    <source>
        <dbReference type="ARBA" id="ARBA00001965"/>
    </source>
</evidence>
<proteinExistence type="inferred from homology"/>
<dbReference type="CDD" id="cd07382">
    <property type="entry name" value="MPP_DR1281"/>
    <property type="match status" value="1"/>
</dbReference>
<comment type="cofactor">
    <cofactor evidence="1">
        <name>Fe(3+)</name>
        <dbReference type="ChEBI" id="CHEBI:29034"/>
    </cofactor>
</comment>
<evidence type="ECO:0000256" key="6">
    <source>
        <dbReference type="PIRSR" id="PIRSR004789-50"/>
    </source>
</evidence>
<dbReference type="KEGG" id="swo:Swol_1251"/>
<name>Q0AXJ4_SYNWW</name>
<evidence type="ECO:0000313" key="8">
    <source>
        <dbReference type="EMBL" id="ABI68560.1"/>
    </source>
</evidence>
<dbReference type="EMBL" id="CP000448">
    <property type="protein sequence ID" value="ABI68560.1"/>
    <property type="molecule type" value="Genomic_DNA"/>
</dbReference>
<feature type="binding site" evidence="7">
    <location>
        <position position="8"/>
    </location>
    <ligand>
        <name>Fe cation</name>
        <dbReference type="ChEBI" id="CHEBI:24875"/>
        <label>1</label>
    </ligand>
</feature>
<dbReference type="Proteomes" id="UP000001968">
    <property type="component" value="Chromosome"/>
</dbReference>
<dbReference type="FunFam" id="3.60.21.10:FF:000016">
    <property type="entry name" value="Putative metallophosphoesterase"/>
    <property type="match status" value="1"/>
</dbReference>
<dbReference type="AlphaFoldDB" id="Q0AXJ4"/>
<dbReference type="PIRSF" id="PIRSF004789">
    <property type="entry name" value="DR1281"/>
    <property type="match status" value="1"/>
</dbReference>
<feature type="binding site" evidence="7">
    <location>
        <position position="39"/>
    </location>
    <ligand>
        <name>Fe cation</name>
        <dbReference type="ChEBI" id="CHEBI:24875"/>
        <label>2</label>
    </ligand>
</feature>
<dbReference type="STRING" id="335541.Swol_1251"/>
<feature type="binding site" evidence="7">
    <location>
        <position position="178"/>
    </location>
    <ligand>
        <name>Fe cation</name>
        <dbReference type="ChEBI" id="CHEBI:24875"/>
        <label>1</label>
    </ligand>
</feature>
<dbReference type="Gene3D" id="3.60.21.10">
    <property type="match status" value="1"/>
</dbReference>
<evidence type="ECO:0000256" key="5">
    <source>
        <dbReference type="ARBA" id="ARBA00061401"/>
    </source>
</evidence>
<reference evidence="9" key="1">
    <citation type="journal article" date="2010" name="Environ. Microbiol.">
        <title>The genome of Syntrophomonas wolfei: new insights into syntrophic metabolism and biohydrogen production.</title>
        <authorList>
            <person name="Sieber J.R."/>
            <person name="Sims D.R."/>
            <person name="Han C."/>
            <person name="Kim E."/>
            <person name="Lykidis A."/>
            <person name="Lapidus A.L."/>
            <person name="McDonnald E."/>
            <person name="Rohlin L."/>
            <person name="Culley D.E."/>
            <person name="Gunsalus R."/>
            <person name="McInerney M.J."/>
        </authorList>
    </citation>
    <scope>NUCLEOTIDE SEQUENCE [LARGE SCALE GENOMIC DNA]</scope>
    <source>
        <strain evidence="9">DSM 2245B / Goettingen</strain>
    </source>
</reference>
<feature type="binding site" evidence="7">
    <location>
        <position position="151"/>
    </location>
    <ligand>
        <name>Fe cation</name>
        <dbReference type="ChEBI" id="CHEBI:24875"/>
        <label>2</label>
    </ligand>
</feature>
<feature type="binding site" evidence="7">
    <location>
        <position position="176"/>
    </location>
    <ligand>
        <name>Fe cation</name>
        <dbReference type="ChEBI" id="CHEBI:24875"/>
        <label>2</label>
    </ligand>
</feature>
<keyword evidence="9" id="KW-1185">Reference proteome</keyword>
<dbReference type="GO" id="GO:0004113">
    <property type="term" value="F:2',3'-cyclic-nucleotide 3'-phosphodiesterase activity"/>
    <property type="evidence" value="ECO:0007669"/>
    <property type="project" value="TreeGrafter"/>
</dbReference>
<gene>
    <name evidence="8" type="ordered locus">Swol_1251</name>
</gene>
<evidence type="ECO:0000313" key="9">
    <source>
        <dbReference type="Proteomes" id="UP000001968"/>
    </source>
</evidence>
<dbReference type="Pfam" id="PF13277">
    <property type="entry name" value="YmdB"/>
    <property type="match status" value="1"/>
</dbReference>
<dbReference type="eggNOG" id="COG1692">
    <property type="taxonomic scope" value="Bacteria"/>
</dbReference>
<feature type="binding site" evidence="7">
    <location>
        <position position="67"/>
    </location>
    <ligand>
        <name>Fe cation</name>
        <dbReference type="ChEBI" id="CHEBI:24875"/>
        <label>2</label>
    </ligand>
</feature>
<dbReference type="PANTHER" id="PTHR36303:SF1">
    <property type="entry name" value="2',3'-CYCLIC-NUCLEOTIDE 2'-PHOSPHODIESTERASE"/>
    <property type="match status" value="1"/>
</dbReference>
<accession>Q0AXJ4</accession>
<evidence type="ECO:0008006" key="10">
    <source>
        <dbReference type="Google" id="ProtNLM"/>
    </source>
</evidence>
<sequence>MNILVIGDIVGRPGRKAIRELLPQIQKDYKIVFTIANAENAAGGRGLSREVMKELLSHNIDVLTMGNHVWDNKEILNFIDDEHRLIRPANYPPYCPGQGYHIYSAAFNQKIAVVNASGRVFLPSLDCPFRVVDEIVSEIQKESDLIIIDFHAEATSEKLAFAHFFDGRVAAVLGTHTHVQTADEKVLPGGTAYITDLGMTGPVDSILGMQKEQVIEKIIYQRPVRLEVAKGACQLQAVVLNFDEASCKCISINRISQELPA</sequence>
<comment type="similarity">
    <text evidence="5">Belongs to the YmdB-like family.</text>
</comment>
<dbReference type="InterPro" id="IPR029052">
    <property type="entry name" value="Metallo-depent_PP-like"/>
</dbReference>
<feature type="binding site" evidence="7">
    <location>
        <position position="39"/>
    </location>
    <ligand>
        <name>Fe cation</name>
        <dbReference type="ChEBI" id="CHEBI:24875"/>
        <label>1</label>
    </ligand>
</feature>
<keyword evidence="3" id="KW-0378">Hydrolase</keyword>
<keyword evidence="2 7" id="KW-0479">Metal-binding</keyword>
<dbReference type="PANTHER" id="PTHR36303">
    <property type="entry name" value="2',3'-CYCLIC-NUCLEOTIDE 2'-PHOSPHODIESTERASE"/>
    <property type="match status" value="1"/>
</dbReference>
<dbReference type="HOGENOM" id="CLU_068238_0_0_9"/>
<evidence type="ECO:0000256" key="2">
    <source>
        <dbReference type="ARBA" id="ARBA00022723"/>
    </source>
</evidence>